<feature type="repeat" description="WD" evidence="3">
    <location>
        <begin position="957"/>
        <end position="998"/>
    </location>
</feature>
<accession>A0AAV9UK96</accession>
<evidence type="ECO:0000313" key="7">
    <source>
        <dbReference type="Proteomes" id="UP001375240"/>
    </source>
</evidence>
<dbReference type="Gene3D" id="3.40.50.1580">
    <property type="entry name" value="Nucleoside phosphorylase domain"/>
    <property type="match status" value="1"/>
</dbReference>
<dbReference type="InterPro" id="IPR019775">
    <property type="entry name" value="WD40_repeat_CS"/>
</dbReference>
<dbReference type="PROSITE" id="PS50837">
    <property type="entry name" value="NACHT"/>
    <property type="match status" value="1"/>
</dbReference>
<feature type="repeat" description="WD" evidence="3">
    <location>
        <begin position="1159"/>
        <end position="1190"/>
    </location>
</feature>
<dbReference type="Pfam" id="PF00400">
    <property type="entry name" value="WD40"/>
    <property type="match status" value="2"/>
</dbReference>
<dbReference type="PROSITE" id="PS50294">
    <property type="entry name" value="WD_REPEATS_REGION"/>
    <property type="match status" value="2"/>
</dbReference>
<dbReference type="PROSITE" id="PS00678">
    <property type="entry name" value="WD_REPEATS_1"/>
    <property type="match status" value="1"/>
</dbReference>
<dbReference type="PANTHER" id="PTHR46082">
    <property type="entry name" value="ATP/GTP-BINDING PROTEIN-RELATED"/>
    <property type="match status" value="1"/>
</dbReference>
<dbReference type="InterPro" id="IPR007111">
    <property type="entry name" value="NACHT_NTPase"/>
</dbReference>
<keyword evidence="7" id="KW-1185">Reference proteome</keyword>
<organism evidence="6 7">
    <name type="scientific">Orbilia brochopaga</name>
    <dbReference type="NCBI Taxonomy" id="3140254"/>
    <lineage>
        <taxon>Eukaryota</taxon>
        <taxon>Fungi</taxon>
        <taxon>Dikarya</taxon>
        <taxon>Ascomycota</taxon>
        <taxon>Pezizomycotina</taxon>
        <taxon>Orbiliomycetes</taxon>
        <taxon>Orbiliales</taxon>
        <taxon>Orbiliaceae</taxon>
        <taxon>Orbilia</taxon>
    </lineage>
</organism>
<comment type="caution">
    <text evidence="6">The sequence shown here is derived from an EMBL/GenBank/DDBJ whole genome shotgun (WGS) entry which is preliminary data.</text>
</comment>
<dbReference type="InterPro" id="IPR053137">
    <property type="entry name" value="NLR-like"/>
</dbReference>
<dbReference type="InterPro" id="IPR056884">
    <property type="entry name" value="NPHP3-like_N"/>
</dbReference>
<evidence type="ECO:0000256" key="4">
    <source>
        <dbReference type="SAM" id="MobiDB-lite"/>
    </source>
</evidence>
<dbReference type="SMART" id="SM00320">
    <property type="entry name" value="WD40"/>
    <property type="match status" value="6"/>
</dbReference>
<dbReference type="PROSITE" id="PS50082">
    <property type="entry name" value="WD_REPEATS_2"/>
    <property type="match status" value="4"/>
</dbReference>
<name>A0AAV9UK96_9PEZI</name>
<dbReference type="InterPro" id="IPR035994">
    <property type="entry name" value="Nucleoside_phosphorylase_sf"/>
</dbReference>
<keyword evidence="1 3" id="KW-0853">WD repeat</keyword>
<dbReference type="Gene3D" id="2.130.10.10">
    <property type="entry name" value="YVTN repeat-like/Quinoprotein amine dehydrogenase"/>
    <property type="match status" value="2"/>
</dbReference>
<sequence length="1622" mass="182257">MDEPASDEYAIGWICALPCELAAARAVLQRHYRPPATDHPELTDGYEYGAIGSNNIVIVQLQSGVYGTTSAARVVTRLRQCFPSIEYGLMVGIGGGVPTLHDIRLGDVVVGHPTPGFPGVWQYDFGKMLEDGEYSDTGVLNKPPDIFLTAISKLGSKLVPVGKGSIEGSIREALEDGYLSEKFASPGPGNDRLFMADYKHRDPSASCDQCDPDRVIKRPARRRHFPLIHYGLIASGNSVIKSGVKRDQISGDRNVLCFEMEAAGIVDELPSLVIRGICDYSDSHKNKIWQPYAALAAAAYAKELLIEIPRIEPRRNLKGQEFQCIRDLGGSNPEDDKNRIENSKDQLIEQSCSWILSNPYFRMWLPLRESDASMPVLWIEGGPGKGKTMIMMSIVNRLEETFARSNTTAISYFFCQATDGRLNNTTAILKGLIHQLLAHNKHRMLIKHLKKEFDTSGPDAFTGANAHYALRRVFLNMIADEAISRFYFLVDALDECTKDLGYLLQFINLTVSKSDKTRWFVTSRPNIDIRAELGDQYYLRRISLEDHPEYTTGAINIYIKHKVNELSRKKHYNPGLRAEITSTLQERAQNTFLWVHLVCKELSKARASNALRILAKVPNGLDALYKQTFRRLLKPGDDDDDDDALLYSRVLAASLVAVRPLRLYELILFAEISDDMNEEQLEDLIVERCELFLLVQNGTVAFVHQSAKDFLDNQVGRESFMLWGKGVEHRNMTRICFELLSRELKMDICGLKSPGLDVAGLDPEFQRPLRLLEYACFYWIHHSTSAMAQSGNDQFDDNGIRDEDRVLNFLRKHFLHWVEAVAIMGVFPQLIPLISNLEAAVKNHESLSAFLYDARRFILYFHESISRTPLQLYSSALALAPENSIVKRTFLHLMPKWIRKSYNVAENWGTTLQVIRSRNEVITTLAMSPDDQQLAEGTCEGVITLWDARTGTAQEDLKGHAKGVTSLSFSPDGCRLASGSSDETVRIWNTSSGELEHTLRPFKGEIRIVAFLPDSKQLVFKAEWDAIQLWDGRPNGRILEIASHTRQVIVRSLAVSPDGKNIVFGAAVKKGNSSRPDRNLLLTDIEMWEIPSNIKRGTLGGKYIREQKRPMSHSIAFSPDGRKVAIAIENATSIIVEDLVSGRIVEMIGSGQVSIEPFLRFSRDGERLVSESNHRELHIWDVASGSMVQSFKNAPCGHRMLIASDLRHGASFDFGGYHEYFIRTFDLSPMSSPDLERPEIQVSRCPRYSTFSPDGTKLAWEASLDAISRESCFVLLDISKDSKPALSITALQMNDRAYAITFSPDSKFLMVAGTSGSIGLWDATSKSQLTHSSCFGREFNEMNVCRVADGRLATVSDEKLVLWDILTIPSADTRGVLQPQVVCKEFHLPGLPSASREAWRRARTFGKRVESPVCRIALPPDASVLAVGMFNGCIELWSISSGKMIYRIPNTHEEDRQTPMVFELAFSPDGEQLVAWWWWYNKLKLFHTRTGSEMRPRILGTLEANAGDSSISEDFRFLETPKGLIDLSTGEFTMKIDRSSWVLYRGKPIFALPADRFGCPFLVRNNVVAIRDLRGTWLILDMAVLASEMGCEEEQSFSPHESESESDFEYLDSPRAYSPFNA</sequence>
<dbReference type="SUPFAM" id="SSF50978">
    <property type="entry name" value="WD40 repeat-like"/>
    <property type="match status" value="1"/>
</dbReference>
<dbReference type="SUPFAM" id="SSF52540">
    <property type="entry name" value="P-loop containing nucleoside triphosphate hydrolases"/>
    <property type="match status" value="1"/>
</dbReference>
<evidence type="ECO:0000313" key="6">
    <source>
        <dbReference type="EMBL" id="KAK6341310.1"/>
    </source>
</evidence>
<dbReference type="InterPro" id="IPR001680">
    <property type="entry name" value="WD40_rpt"/>
</dbReference>
<dbReference type="SUPFAM" id="SSF53167">
    <property type="entry name" value="Purine and uridine phosphorylases"/>
    <property type="match status" value="1"/>
</dbReference>
<dbReference type="Gene3D" id="3.40.50.300">
    <property type="entry name" value="P-loop containing nucleotide triphosphate hydrolases"/>
    <property type="match status" value="1"/>
</dbReference>
<dbReference type="SUPFAM" id="SSF82171">
    <property type="entry name" value="DPP6 N-terminal domain-like"/>
    <property type="match status" value="1"/>
</dbReference>
<feature type="region of interest" description="Disordered" evidence="4">
    <location>
        <begin position="1594"/>
        <end position="1622"/>
    </location>
</feature>
<dbReference type="Pfam" id="PF24883">
    <property type="entry name" value="NPHP3_N"/>
    <property type="match status" value="1"/>
</dbReference>
<dbReference type="GO" id="GO:0009116">
    <property type="term" value="P:nucleoside metabolic process"/>
    <property type="evidence" value="ECO:0007669"/>
    <property type="project" value="InterPro"/>
</dbReference>
<feature type="domain" description="NACHT" evidence="5">
    <location>
        <begin position="375"/>
        <end position="526"/>
    </location>
</feature>
<evidence type="ECO:0000256" key="1">
    <source>
        <dbReference type="ARBA" id="ARBA00022574"/>
    </source>
</evidence>
<dbReference type="GO" id="GO:0003824">
    <property type="term" value="F:catalytic activity"/>
    <property type="evidence" value="ECO:0007669"/>
    <property type="project" value="InterPro"/>
</dbReference>
<dbReference type="PANTHER" id="PTHR46082:SF11">
    <property type="entry name" value="AAA+ ATPASE DOMAIN-CONTAINING PROTEIN-RELATED"/>
    <property type="match status" value="1"/>
</dbReference>
<keyword evidence="2" id="KW-0677">Repeat</keyword>
<dbReference type="InterPro" id="IPR015943">
    <property type="entry name" value="WD40/YVTN_repeat-like_dom_sf"/>
</dbReference>
<feature type="repeat" description="WD" evidence="3">
    <location>
        <begin position="1290"/>
        <end position="1331"/>
    </location>
</feature>
<dbReference type="InterPro" id="IPR027417">
    <property type="entry name" value="P-loop_NTPase"/>
</dbReference>
<evidence type="ECO:0000256" key="2">
    <source>
        <dbReference type="ARBA" id="ARBA00022737"/>
    </source>
</evidence>
<dbReference type="EMBL" id="JAVHNQ010000007">
    <property type="protein sequence ID" value="KAK6341310.1"/>
    <property type="molecule type" value="Genomic_DNA"/>
</dbReference>
<evidence type="ECO:0000259" key="5">
    <source>
        <dbReference type="PROSITE" id="PS50837"/>
    </source>
</evidence>
<proteinExistence type="predicted"/>
<evidence type="ECO:0000256" key="3">
    <source>
        <dbReference type="PROSITE-ProRule" id="PRU00221"/>
    </source>
</evidence>
<reference evidence="6 7" key="1">
    <citation type="submission" date="2019-10" db="EMBL/GenBank/DDBJ databases">
        <authorList>
            <person name="Palmer J.M."/>
        </authorList>
    </citation>
    <scope>NUCLEOTIDE SEQUENCE [LARGE SCALE GENOMIC DNA]</scope>
    <source>
        <strain evidence="6 7">TWF696</strain>
    </source>
</reference>
<dbReference type="InterPro" id="IPR036322">
    <property type="entry name" value="WD40_repeat_dom_sf"/>
</dbReference>
<feature type="repeat" description="WD" evidence="3">
    <location>
        <begin position="915"/>
        <end position="956"/>
    </location>
</feature>
<dbReference type="Proteomes" id="UP001375240">
    <property type="component" value="Unassembled WGS sequence"/>
</dbReference>
<gene>
    <name evidence="6" type="ORF">TWF696_008389</name>
</gene>
<protein>
    <recommendedName>
        <fullName evidence="5">NACHT domain-containing protein</fullName>
    </recommendedName>
</protein>